<feature type="transmembrane region" description="Helical" evidence="1">
    <location>
        <begin position="97"/>
        <end position="115"/>
    </location>
</feature>
<reference evidence="2 3" key="1">
    <citation type="journal article" date="2016" name="Proc. Natl. Acad. Sci. U.S.A.">
        <title>Lipid metabolic changes in an early divergent fungus govern the establishment of a mutualistic symbiosis with endobacteria.</title>
        <authorList>
            <person name="Lastovetsky O.A."/>
            <person name="Gaspar M.L."/>
            <person name="Mondo S.J."/>
            <person name="LaButti K.M."/>
            <person name="Sandor L."/>
            <person name="Grigoriev I.V."/>
            <person name="Henry S.A."/>
            <person name="Pawlowska T.E."/>
        </authorList>
    </citation>
    <scope>NUCLEOTIDE SEQUENCE [LARGE SCALE GENOMIC DNA]</scope>
    <source>
        <strain evidence="2 3">ATCC 11559</strain>
    </source>
</reference>
<name>A0A1X0SE23_RHIZD</name>
<evidence type="ECO:0000256" key="1">
    <source>
        <dbReference type="SAM" id="Phobius"/>
    </source>
</evidence>
<sequence length="116" mass="13585">MTTHAVSSDNTRFKFSACEASLSYEKLPGIRCRIHDLFFFLRWEHVYEGKARFNLIHLQVSTEYTSMPRSVFYIHAQETSLNPLCHMARATKRFYRINRALFTLTATCHFVAFSVP</sequence>
<protein>
    <submittedName>
        <fullName evidence="2">Uncharacterized protein</fullName>
    </submittedName>
</protein>
<dbReference type="AlphaFoldDB" id="A0A1X0SE23"/>
<keyword evidence="1" id="KW-1133">Transmembrane helix</keyword>
<gene>
    <name evidence="2" type="ORF">BCV71DRAFT_231361</name>
</gene>
<dbReference type="Proteomes" id="UP000242381">
    <property type="component" value="Unassembled WGS sequence"/>
</dbReference>
<proteinExistence type="predicted"/>
<evidence type="ECO:0000313" key="3">
    <source>
        <dbReference type="Proteomes" id="UP000242381"/>
    </source>
</evidence>
<dbReference type="EMBL" id="KV921266">
    <property type="protein sequence ID" value="ORE22493.1"/>
    <property type="molecule type" value="Genomic_DNA"/>
</dbReference>
<keyword evidence="1" id="KW-0472">Membrane</keyword>
<evidence type="ECO:0000313" key="2">
    <source>
        <dbReference type="EMBL" id="ORE22493.1"/>
    </source>
</evidence>
<keyword evidence="1" id="KW-0812">Transmembrane</keyword>
<organism evidence="2 3">
    <name type="scientific">Rhizopus microsporus</name>
    <dbReference type="NCBI Taxonomy" id="58291"/>
    <lineage>
        <taxon>Eukaryota</taxon>
        <taxon>Fungi</taxon>
        <taxon>Fungi incertae sedis</taxon>
        <taxon>Mucoromycota</taxon>
        <taxon>Mucoromycotina</taxon>
        <taxon>Mucoromycetes</taxon>
        <taxon>Mucorales</taxon>
        <taxon>Mucorineae</taxon>
        <taxon>Rhizopodaceae</taxon>
        <taxon>Rhizopus</taxon>
    </lineage>
</organism>
<accession>A0A1X0SE23</accession>